<feature type="compositionally biased region" description="Polar residues" evidence="7">
    <location>
        <begin position="135"/>
        <end position="150"/>
    </location>
</feature>
<dbReference type="VEuPathDB" id="FungiDB:CJJ07_002135"/>
<evidence type="ECO:0000313" key="11">
    <source>
        <dbReference type="EMBL" id="KNE02440.1"/>
    </source>
</evidence>
<dbReference type="Gene3D" id="3.30.40.10">
    <property type="entry name" value="Zinc/RING finger domain, C3HC4 (zinc finger)"/>
    <property type="match status" value="1"/>
</dbReference>
<comment type="similarity">
    <text evidence="1">Belongs to the JHDM3 histone demethylase family.</text>
</comment>
<dbReference type="AlphaFoldDB" id="A0A0L0P865"/>
<dbReference type="GO" id="GO:0000785">
    <property type="term" value="C:chromatin"/>
    <property type="evidence" value="ECO:0007669"/>
    <property type="project" value="TreeGrafter"/>
</dbReference>
<feature type="region of interest" description="Disordered" evidence="7">
    <location>
        <begin position="402"/>
        <end position="438"/>
    </location>
</feature>
<evidence type="ECO:0000256" key="6">
    <source>
        <dbReference type="ARBA" id="ARBA00049349"/>
    </source>
</evidence>
<feature type="domain" description="PHD-type" evidence="10">
    <location>
        <begin position="436"/>
        <end position="574"/>
    </location>
</feature>
<dbReference type="Gene3D" id="2.60.120.650">
    <property type="entry name" value="Cupin"/>
    <property type="match status" value="1"/>
</dbReference>
<dbReference type="Proteomes" id="UP000037122">
    <property type="component" value="Unassembled WGS sequence"/>
</dbReference>
<accession>A0A0L0P865</accession>
<feature type="domain" description="JmjN" evidence="8">
    <location>
        <begin position="22"/>
        <end position="63"/>
    </location>
</feature>
<keyword evidence="5" id="KW-0862">Zinc</keyword>
<dbReference type="GO" id="GO:0010468">
    <property type="term" value="P:regulation of gene expression"/>
    <property type="evidence" value="ECO:0007669"/>
    <property type="project" value="TreeGrafter"/>
</dbReference>
<dbReference type="GO" id="GO:0140684">
    <property type="term" value="F:histone H3K9me2/H3K9me3 demethylase activity"/>
    <property type="evidence" value="ECO:0007669"/>
    <property type="project" value="UniProtKB-EC"/>
</dbReference>
<evidence type="ECO:0000256" key="3">
    <source>
        <dbReference type="ARBA" id="ARBA00022723"/>
    </source>
</evidence>
<organism evidence="11 12">
    <name type="scientific">Candidozyma auris</name>
    <name type="common">Yeast</name>
    <name type="synonym">Candida auris</name>
    <dbReference type="NCBI Taxonomy" id="498019"/>
    <lineage>
        <taxon>Eukaryota</taxon>
        <taxon>Fungi</taxon>
        <taxon>Dikarya</taxon>
        <taxon>Ascomycota</taxon>
        <taxon>Saccharomycotina</taxon>
        <taxon>Pichiomycetes</taxon>
        <taxon>Metschnikowiaceae</taxon>
        <taxon>Candidozyma</taxon>
    </lineage>
</organism>
<dbReference type="SUPFAM" id="SSF51197">
    <property type="entry name" value="Clavaminate synthase-like"/>
    <property type="match status" value="1"/>
</dbReference>
<feature type="compositionally biased region" description="Basic residues" evidence="7">
    <location>
        <begin position="651"/>
        <end position="667"/>
    </location>
</feature>
<name>A0A0L0P865_CANAR</name>
<dbReference type="Pfam" id="PF02375">
    <property type="entry name" value="JmjN"/>
    <property type="match status" value="1"/>
</dbReference>
<dbReference type="VEuPathDB" id="FungiDB:QG37_00243"/>
<dbReference type="Pfam" id="PF13771">
    <property type="entry name" value="zf-HC5HC2H"/>
    <property type="match status" value="1"/>
</dbReference>
<dbReference type="PROSITE" id="PS51184">
    <property type="entry name" value="JMJC"/>
    <property type="match status" value="1"/>
</dbReference>
<evidence type="ECO:0000313" key="12">
    <source>
        <dbReference type="Proteomes" id="UP000037122"/>
    </source>
</evidence>
<dbReference type="InterPro" id="IPR013083">
    <property type="entry name" value="Znf_RING/FYVE/PHD"/>
</dbReference>
<evidence type="ECO:0000256" key="4">
    <source>
        <dbReference type="ARBA" id="ARBA00022771"/>
    </source>
</evidence>
<dbReference type="SMART" id="SM00558">
    <property type="entry name" value="JmjC"/>
    <property type="match status" value="1"/>
</dbReference>
<comment type="catalytic activity">
    <reaction evidence="6">
        <text>N(6),N(6),N(6)-trimethyl-L-lysyl(9)-[histone H3] + 2 2-oxoglutarate + 2 O2 = N(6)-methyl-L-lysyl(9)-[histone H3] + 2 formaldehyde + 2 succinate + 2 CO2</text>
        <dbReference type="Rhea" id="RHEA:60200"/>
        <dbReference type="Rhea" id="RHEA-COMP:15538"/>
        <dbReference type="Rhea" id="RHEA-COMP:15542"/>
        <dbReference type="ChEBI" id="CHEBI:15379"/>
        <dbReference type="ChEBI" id="CHEBI:16526"/>
        <dbReference type="ChEBI" id="CHEBI:16810"/>
        <dbReference type="ChEBI" id="CHEBI:16842"/>
        <dbReference type="ChEBI" id="CHEBI:30031"/>
        <dbReference type="ChEBI" id="CHEBI:61929"/>
        <dbReference type="ChEBI" id="CHEBI:61961"/>
        <dbReference type="EC" id="1.14.11.66"/>
    </reaction>
</comment>
<evidence type="ECO:0000256" key="1">
    <source>
        <dbReference type="ARBA" id="ARBA00009711"/>
    </source>
</evidence>
<dbReference type="VEuPathDB" id="FungiDB:B9J08_002024"/>
<evidence type="ECO:0000259" key="9">
    <source>
        <dbReference type="PROSITE" id="PS51184"/>
    </source>
</evidence>
<dbReference type="CDD" id="cd15571">
    <property type="entry name" value="ePHD"/>
    <property type="match status" value="1"/>
</dbReference>
<keyword evidence="4" id="KW-0863">Zinc-finger</keyword>
<dbReference type="SMART" id="SM00545">
    <property type="entry name" value="JmjN"/>
    <property type="match status" value="1"/>
</dbReference>
<gene>
    <name evidence="11" type="ORF">QG37_00243</name>
</gene>
<dbReference type="Pfam" id="PF02373">
    <property type="entry name" value="JmjC"/>
    <property type="match status" value="1"/>
</dbReference>
<keyword evidence="3" id="KW-0479">Metal-binding</keyword>
<sequence length="746" mass="85458">MEKIYKADPNLVVKPAYYSDGVPVFEPTMEEFKDFYKYNKAINPYGMQSGIVKVVPPPEWTSLLRGTYTEENLLQIKIRNPIVQNINVTAGYPGVFSLQNVERQRSYNIYQWKELLKKSSQCPPLRRKSRGRGSNLPSSSTNEEINGVNETKTDCKSTRTIADELLDADFNIDVSEFTPERCKELESVYWKSVGYSEPMYGADMLGSLFLKRTTSWNVAHLPNVLDLMEETIPGVNDAYLYAGLWKATFSWHLEDQDLYSINYLHFGAPKQWYSIPQNQHRKFYNLMKDIFNEDYKNCHEFLRHKTFMASPQFLRKNGIQCNSIVHHQGEFMITYPYGYHSGFNLGYNLAESVNFALDDWFPFAEKTHKCECISDSVGINHKQIYCKFKGIPYVPESVDEREEMEKPKELIKSSSLPSVPSVKKQPRKREKKDRPKNQCVLCPNSLPETLLRYKNFELLVVEDTTGPETNRVHRICAEQFSDQLKILGGKVKGMNTISKAQRGLKCQVCHLPAKPQDHIMGACFQCSHARCTKSFHATCAISGGVSLDVARCKQHRTETSPYYEKGSPELHKKVESIRPDSLVQFTLTNHTRKRHTGDVYAGVVQSNNRKEGTLELLVYPNLEDRLELQYDDILLGKNTVLDNSNLLSMPKKRGSVSKSKPIARKRMRSSDDTDELLAGPVSPIEHEMGLSPSFGHYTPPIFNAVYQSLPQKSPQIVFINQTSQHTHNPLAEHRGLRFVEETFNDH</sequence>
<dbReference type="PANTHER" id="PTHR10694">
    <property type="entry name" value="LYSINE-SPECIFIC DEMETHYLASE"/>
    <property type="match status" value="1"/>
</dbReference>
<dbReference type="GO" id="GO:0051864">
    <property type="term" value="F:histone H3K36 demethylase activity"/>
    <property type="evidence" value="ECO:0007669"/>
    <property type="project" value="TreeGrafter"/>
</dbReference>
<dbReference type="GO" id="GO:0005634">
    <property type="term" value="C:nucleus"/>
    <property type="evidence" value="ECO:0007669"/>
    <property type="project" value="TreeGrafter"/>
</dbReference>
<reference evidence="12" key="1">
    <citation type="journal article" date="2015" name="BMC Genomics">
        <title>Draft genome of a commonly misdiagnosed multidrug resistant pathogen Candida auris.</title>
        <authorList>
            <person name="Chatterjee S."/>
            <person name="Alampalli S.V."/>
            <person name="Nageshan R.K."/>
            <person name="Chettiar S.T."/>
            <person name="Joshi S."/>
            <person name="Tatu U.S."/>
        </authorList>
    </citation>
    <scope>NUCLEOTIDE SEQUENCE [LARGE SCALE GENOMIC DNA]</scope>
    <source>
        <strain evidence="12">6684</strain>
    </source>
</reference>
<dbReference type="InterPro" id="IPR003349">
    <property type="entry name" value="JmjN"/>
</dbReference>
<dbReference type="VEuPathDB" id="FungiDB:CJJ09_003112"/>
<dbReference type="GO" id="GO:0008270">
    <property type="term" value="F:zinc ion binding"/>
    <property type="evidence" value="ECO:0007669"/>
    <property type="project" value="UniProtKB-KW"/>
</dbReference>
<evidence type="ECO:0000256" key="5">
    <source>
        <dbReference type="ARBA" id="ARBA00022833"/>
    </source>
</evidence>
<evidence type="ECO:0000259" key="10">
    <source>
        <dbReference type="PROSITE" id="PS51805"/>
    </source>
</evidence>
<dbReference type="InterPro" id="IPR003347">
    <property type="entry name" value="JmjC_dom"/>
</dbReference>
<proteinExistence type="inferred from homology"/>
<evidence type="ECO:0000256" key="2">
    <source>
        <dbReference type="ARBA" id="ARBA00012900"/>
    </source>
</evidence>
<dbReference type="PROSITE" id="PS51805">
    <property type="entry name" value="EPHD"/>
    <property type="match status" value="1"/>
</dbReference>
<dbReference type="VEuPathDB" id="FungiDB:CJI97_002215"/>
<dbReference type="PANTHER" id="PTHR10694:SF7">
    <property type="entry name" value="[HISTONE H3]-TRIMETHYL-L-LYSINE(9) DEMETHYLASE"/>
    <property type="match status" value="1"/>
</dbReference>
<evidence type="ECO:0000256" key="7">
    <source>
        <dbReference type="SAM" id="MobiDB-lite"/>
    </source>
</evidence>
<feature type="domain" description="JmjC" evidence="9">
    <location>
        <begin position="210"/>
        <end position="372"/>
    </location>
</feature>
<dbReference type="VEuPathDB" id="FungiDB:CJI96_0002699"/>
<feature type="region of interest" description="Disordered" evidence="7">
    <location>
        <begin position="121"/>
        <end position="151"/>
    </location>
</feature>
<feature type="compositionally biased region" description="Low complexity" evidence="7">
    <location>
        <begin position="412"/>
        <end position="423"/>
    </location>
</feature>
<dbReference type="InterPro" id="IPR034732">
    <property type="entry name" value="EPHD"/>
</dbReference>
<dbReference type="EMBL" id="LGST01000003">
    <property type="protein sequence ID" value="KNE02440.1"/>
    <property type="molecule type" value="Genomic_DNA"/>
</dbReference>
<comment type="caution">
    <text evidence="11">The sequence shown here is derived from an EMBL/GenBank/DDBJ whole genome shotgun (WGS) entry which is preliminary data.</text>
</comment>
<evidence type="ECO:0000259" key="8">
    <source>
        <dbReference type="PROSITE" id="PS51183"/>
    </source>
</evidence>
<feature type="region of interest" description="Disordered" evidence="7">
    <location>
        <begin position="651"/>
        <end position="677"/>
    </location>
</feature>
<protein>
    <recommendedName>
        <fullName evidence="2">[histone H3]-trimethyl-L-lysine(9) demethylase</fullName>
        <ecNumber evidence="2">1.14.11.66</ecNumber>
    </recommendedName>
</protein>
<dbReference type="PROSITE" id="PS51183">
    <property type="entry name" value="JMJN"/>
    <property type="match status" value="1"/>
</dbReference>
<dbReference type="EC" id="1.14.11.66" evidence="2"/>